<comment type="caution">
    <text evidence="2">The sequence shown here is derived from an EMBL/GenBank/DDBJ whole genome shotgun (WGS) entry which is preliminary data.</text>
</comment>
<feature type="transmembrane region" description="Helical" evidence="1">
    <location>
        <begin position="52"/>
        <end position="73"/>
    </location>
</feature>
<keyword evidence="3" id="KW-1185">Reference proteome</keyword>
<dbReference type="Proteomes" id="UP001630127">
    <property type="component" value="Unassembled WGS sequence"/>
</dbReference>
<organism evidence="2 3">
    <name type="scientific">Cinchona calisaya</name>
    <dbReference type="NCBI Taxonomy" id="153742"/>
    <lineage>
        <taxon>Eukaryota</taxon>
        <taxon>Viridiplantae</taxon>
        <taxon>Streptophyta</taxon>
        <taxon>Embryophyta</taxon>
        <taxon>Tracheophyta</taxon>
        <taxon>Spermatophyta</taxon>
        <taxon>Magnoliopsida</taxon>
        <taxon>eudicotyledons</taxon>
        <taxon>Gunneridae</taxon>
        <taxon>Pentapetalae</taxon>
        <taxon>asterids</taxon>
        <taxon>lamiids</taxon>
        <taxon>Gentianales</taxon>
        <taxon>Rubiaceae</taxon>
        <taxon>Cinchonoideae</taxon>
        <taxon>Cinchoneae</taxon>
        <taxon>Cinchona</taxon>
    </lineage>
</organism>
<protein>
    <submittedName>
        <fullName evidence="2">Uncharacterized protein</fullName>
    </submittedName>
</protein>
<keyword evidence="1" id="KW-1133">Transmembrane helix</keyword>
<sequence length="162" mass="17939">MALRGITICFAIKGSTLPSNLGGNGNVLHFSATSVEAETTEPMVGITESGNLALLLPLILLLLFLLIFPMTTLHKTKLILKTPWGKVEIILQSICKLQNLEYLNFDDTHVMELPSGILKLGKLCELLVDHDHESNYSEKFLVCGFKTLKAPLTASFRINRCR</sequence>
<evidence type="ECO:0000256" key="1">
    <source>
        <dbReference type="SAM" id="Phobius"/>
    </source>
</evidence>
<evidence type="ECO:0000313" key="3">
    <source>
        <dbReference type="Proteomes" id="UP001630127"/>
    </source>
</evidence>
<name>A0ABD3AT45_9GENT</name>
<keyword evidence="1" id="KW-0472">Membrane</keyword>
<dbReference type="AlphaFoldDB" id="A0ABD3AT45"/>
<gene>
    <name evidence="2" type="ORF">ACH5RR_002836</name>
</gene>
<accession>A0ABD3AT45</accession>
<reference evidence="2 3" key="1">
    <citation type="submission" date="2024-11" db="EMBL/GenBank/DDBJ databases">
        <title>A near-complete genome assembly of Cinchona calisaya.</title>
        <authorList>
            <person name="Lian D.C."/>
            <person name="Zhao X.W."/>
            <person name="Wei L."/>
        </authorList>
    </citation>
    <scope>NUCLEOTIDE SEQUENCE [LARGE SCALE GENOMIC DNA]</scope>
    <source>
        <tissue evidence="2">Nenye</tissue>
    </source>
</reference>
<evidence type="ECO:0000313" key="2">
    <source>
        <dbReference type="EMBL" id="KAL3534375.1"/>
    </source>
</evidence>
<proteinExistence type="predicted"/>
<dbReference type="EMBL" id="JBJUIK010000002">
    <property type="protein sequence ID" value="KAL3534375.1"/>
    <property type="molecule type" value="Genomic_DNA"/>
</dbReference>
<keyword evidence="1" id="KW-0812">Transmembrane</keyword>